<dbReference type="InterPro" id="IPR014729">
    <property type="entry name" value="Rossmann-like_a/b/a_fold"/>
</dbReference>
<evidence type="ECO:0000256" key="3">
    <source>
        <dbReference type="ARBA" id="ARBA00012737"/>
    </source>
</evidence>
<evidence type="ECO:0000256" key="7">
    <source>
        <dbReference type="ARBA" id="ARBA00048741"/>
    </source>
</evidence>
<dbReference type="PANTHER" id="PTHR43284:SF1">
    <property type="entry name" value="ASPARAGINE SYNTHETASE"/>
    <property type="match status" value="1"/>
</dbReference>
<dbReference type="InterPro" id="IPR033738">
    <property type="entry name" value="AsnB_N"/>
</dbReference>
<dbReference type="PIRSF" id="PIRSF001589">
    <property type="entry name" value="Asn_synthetase_glu-h"/>
    <property type="match status" value="1"/>
</dbReference>
<dbReference type="EC" id="6.3.5.4" evidence="3"/>
<comment type="catalytic activity">
    <reaction evidence="7">
        <text>L-aspartate + L-glutamine + ATP + H2O = L-asparagine + L-glutamate + AMP + diphosphate + H(+)</text>
        <dbReference type="Rhea" id="RHEA:12228"/>
        <dbReference type="ChEBI" id="CHEBI:15377"/>
        <dbReference type="ChEBI" id="CHEBI:15378"/>
        <dbReference type="ChEBI" id="CHEBI:29985"/>
        <dbReference type="ChEBI" id="CHEBI:29991"/>
        <dbReference type="ChEBI" id="CHEBI:30616"/>
        <dbReference type="ChEBI" id="CHEBI:33019"/>
        <dbReference type="ChEBI" id="CHEBI:58048"/>
        <dbReference type="ChEBI" id="CHEBI:58359"/>
        <dbReference type="ChEBI" id="CHEBI:456215"/>
        <dbReference type="EC" id="6.3.5.4"/>
    </reaction>
</comment>
<dbReference type="CDD" id="cd01991">
    <property type="entry name" value="Asn_synthase_B_C"/>
    <property type="match status" value="1"/>
</dbReference>
<comment type="caution">
    <text evidence="9">The sequence shown here is derived from an EMBL/GenBank/DDBJ whole genome shotgun (WGS) entry which is preliminary data.</text>
</comment>
<evidence type="ECO:0000313" key="10">
    <source>
        <dbReference type="Proteomes" id="UP001217838"/>
    </source>
</evidence>
<dbReference type="PANTHER" id="PTHR43284">
    <property type="entry name" value="ASPARAGINE SYNTHETASE (GLUTAMINE-HYDROLYZING)"/>
    <property type="match status" value="1"/>
</dbReference>
<dbReference type="Proteomes" id="UP001217838">
    <property type="component" value="Unassembled WGS sequence"/>
</dbReference>
<protein>
    <recommendedName>
        <fullName evidence="3">asparagine synthase (glutamine-hydrolyzing)</fullName>
        <ecNumber evidence="3">6.3.5.4</ecNumber>
    </recommendedName>
</protein>
<evidence type="ECO:0000256" key="2">
    <source>
        <dbReference type="ARBA" id="ARBA00005752"/>
    </source>
</evidence>
<dbReference type="InterPro" id="IPR017932">
    <property type="entry name" value="GATase_2_dom"/>
</dbReference>
<dbReference type="NCBIfam" id="TIGR01536">
    <property type="entry name" value="asn_synth_AEB"/>
    <property type="match status" value="1"/>
</dbReference>
<sequence>MCGLAGMVGACDAALVARMTAALRHRGPDGDGVHLEPDVGLGHRRLAILDLAGGAQPMSDASGELVVVYNGEIYNFAALREELLAAGVPLRTRGDTEVLLELWRREGPAALRKLRGMFTFALWDRRTRELHLVRDRLGQKPLYYAQLPAGVLLFASEPKALLQSAAVDRSLDLAALDAYLELYYVPPPRSIFAGIQQLPPGHRLTWREGQVTISRWWDCEPRPPDPRLTSVEAWAEAVAPTLAEAIELHTVSDVPVGAFLSGGLDSSTIVAALANRGTALQTFCVGYGPEGASYEERHHARAVARHFGLPHHEIELQIDILDQVAAMVAGFDEPFGSWTALLAYHLSHFARQRVTVALAGDGGDEVFGGYPRYRGLRISEHLGRVPAPAIELAGRALRLLGEPTSAVSLRRWGRQFLESLALPPGERYAAWVGKGADSAHDRPYTRETARRIAGVRGPNFIAEAFERPVFGDLVARAWYADIHGFLPENVLRCTDRMSMAHGLEVRVPFCDHVLLEQMASAPSAMRVTALASKRVLRKIGAKWLPPAVLQRKKLGFTAPFGAWLKGVEQRVTSDWLHPEVIARRGLFEPAGVARILGEHRRGTRDHGPRIWSLIVLEQWQRMYCD</sequence>
<evidence type="ECO:0000256" key="4">
    <source>
        <dbReference type="ARBA" id="ARBA00022741"/>
    </source>
</evidence>
<dbReference type="PROSITE" id="PS51278">
    <property type="entry name" value="GATASE_TYPE_2"/>
    <property type="match status" value="1"/>
</dbReference>
<dbReference type="GO" id="GO:0004066">
    <property type="term" value="F:asparagine synthase (glutamine-hydrolyzing) activity"/>
    <property type="evidence" value="ECO:0007669"/>
    <property type="project" value="UniProtKB-EC"/>
</dbReference>
<dbReference type="InterPro" id="IPR001962">
    <property type="entry name" value="Asn_synthase"/>
</dbReference>
<evidence type="ECO:0000259" key="8">
    <source>
        <dbReference type="PROSITE" id="PS51278"/>
    </source>
</evidence>
<accession>A0ABT5B890</accession>
<evidence type="ECO:0000256" key="5">
    <source>
        <dbReference type="ARBA" id="ARBA00022840"/>
    </source>
</evidence>
<name>A0ABT5B890_9BACT</name>
<dbReference type="SUPFAM" id="SSF52402">
    <property type="entry name" value="Adenine nucleotide alpha hydrolases-like"/>
    <property type="match status" value="1"/>
</dbReference>
<reference evidence="9 10" key="1">
    <citation type="submission" date="2022-11" db="EMBL/GenBank/DDBJ databases">
        <title>Minimal conservation of predation-associated metabolite biosynthetic gene clusters underscores biosynthetic potential of Myxococcota including descriptions for ten novel species: Archangium lansinium sp. nov., Myxococcus landrumus sp. nov., Nannocystis bai.</title>
        <authorList>
            <person name="Ahearne A."/>
            <person name="Stevens C."/>
            <person name="Dowd S."/>
        </authorList>
    </citation>
    <scope>NUCLEOTIDE SEQUENCE [LARGE SCALE GENOMIC DNA]</scope>
    <source>
        <strain evidence="9 10">NCELM</strain>
    </source>
</reference>
<feature type="domain" description="Glutamine amidotransferase type-2" evidence="8">
    <location>
        <begin position="2"/>
        <end position="209"/>
    </location>
</feature>
<evidence type="ECO:0000256" key="1">
    <source>
        <dbReference type="ARBA" id="ARBA00005187"/>
    </source>
</evidence>
<dbReference type="InterPro" id="IPR006426">
    <property type="entry name" value="Asn_synth_AEB"/>
</dbReference>
<dbReference type="RefSeq" id="WP_272000136.1">
    <property type="nucleotide sequence ID" value="NZ_JAQNDN010000010.1"/>
</dbReference>
<evidence type="ECO:0000256" key="6">
    <source>
        <dbReference type="ARBA" id="ARBA00022962"/>
    </source>
</evidence>
<dbReference type="InterPro" id="IPR029055">
    <property type="entry name" value="Ntn_hydrolases_N"/>
</dbReference>
<proteinExistence type="inferred from homology"/>
<dbReference type="InterPro" id="IPR051786">
    <property type="entry name" value="ASN_synthetase/amidase"/>
</dbReference>
<keyword evidence="10" id="KW-1185">Reference proteome</keyword>
<dbReference type="Pfam" id="PF00733">
    <property type="entry name" value="Asn_synthase"/>
    <property type="match status" value="1"/>
</dbReference>
<gene>
    <name evidence="9" type="primary">asnB</name>
    <name evidence="9" type="ORF">POL58_21355</name>
</gene>
<dbReference type="Pfam" id="PF13537">
    <property type="entry name" value="GATase_7"/>
    <property type="match status" value="1"/>
</dbReference>
<comment type="similarity">
    <text evidence="2">Belongs to the asparagine synthetase family.</text>
</comment>
<keyword evidence="9" id="KW-0436">Ligase</keyword>
<dbReference type="EMBL" id="JAQNDN010000010">
    <property type="protein sequence ID" value="MDC0670317.1"/>
    <property type="molecule type" value="Genomic_DNA"/>
</dbReference>
<keyword evidence="6" id="KW-0315">Glutamine amidotransferase</keyword>
<organism evidence="9 10">
    <name type="scientific">Nannocystis radixulma</name>
    <dbReference type="NCBI Taxonomy" id="2995305"/>
    <lineage>
        <taxon>Bacteria</taxon>
        <taxon>Pseudomonadati</taxon>
        <taxon>Myxococcota</taxon>
        <taxon>Polyangia</taxon>
        <taxon>Nannocystales</taxon>
        <taxon>Nannocystaceae</taxon>
        <taxon>Nannocystis</taxon>
    </lineage>
</organism>
<dbReference type="Gene3D" id="3.60.20.10">
    <property type="entry name" value="Glutamine Phosphoribosylpyrophosphate, subunit 1, domain 1"/>
    <property type="match status" value="1"/>
</dbReference>
<keyword evidence="5" id="KW-0067">ATP-binding</keyword>
<keyword evidence="4" id="KW-0547">Nucleotide-binding</keyword>
<dbReference type="Gene3D" id="3.40.50.620">
    <property type="entry name" value="HUPs"/>
    <property type="match status" value="1"/>
</dbReference>
<comment type="pathway">
    <text evidence="1">Amino-acid biosynthesis; L-asparagine biosynthesis; L-asparagine from L-aspartate (L-Gln route): step 1/1.</text>
</comment>
<dbReference type="CDD" id="cd00712">
    <property type="entry name" value="AsnB"/>
    <property type="match status" value="1"/>
</dbReference>
<dbReference type="SUPFAM" id="SSF56235">
    <property type="entry name" value="N-terminal nucleophile aminohydrolases (Ntn hydrolases)"/>
    <property type="match status" value="1"/>
</dbReference>
<evidence type="ECO:0000313" key="9">
    <source>
        <dbReference type="EMBL" id="MDC0670317.1"/>
    </source>
</evidence>